<protein>
    <submittedName>
        <fullName evidence="1">Uncharacterized protein</fullName>
    </submittedName>
</protein>
<dbReference type="InParanoid" id="A0A067RSI6"/>
<proteinExistence type="predicted"/>
<dbReference type="AlphaFoldDB" id="A0A067RSI6"/>
<keyword evidence="2" id="KW-1185">Reference proteome</keyword>
<evidence type="ECO:0000313" key="2">
    <source>
        <dbReference type="Proteomes" id="UP000027135"/>
    </source>
</evidence>
<gene>
    <name evidence="1" type="ORF">L798_11349</name>
</gene>
<accession>A0A067RSI6</accession>
<dbReference type="Proteomes" id="UP000027135">
    <property type="component" value="Unassembled WGS sequence"/>
</dbReference>
<evidence type="ECO:0000313" key="1">
    <source>
        <dbReference type="EMBL" id="KDR23775.1"/>
    </source>
</evidence>
<name>A0A067RSI6_ZOONE</name>
<sequence>MRAMRLRGVDETAGMWKELSLAYFNRVLSENTKRMFIYRRHVTKVCPTI</sequence>
<dbReference type="EMBL" id="KK852444">
    <property type="protein sequence ID" value="KDR23775.1"/>
    <property type="molecule type" value="Genomic_DNA"/>
</dbReference>
<reference evidence="1 2" key="1">
    <citation type="journal article" date="2014" name="Nat. Commun.">
        <title>Molecular traces of alternative social organization in a termite genome.</title>
        <authorList>
            <person name="Terrapon N."/>
            <person name="Li C."/>
            <person name="Robertson H.M."/>
            <person name="Ji L."/>
            <person name="Meng X."/>
            <person name="Booth W."/>
            <person name="Chen Z."/>
            <person name="Childers C.P."/>
            <person name="Glastad K.M."/>
            <person name="Gokhale K."/>
            <person name="Gowin J."/>
            <person name="Gronenberg W."/>
            <person name="Hermansen R.A."/>
            <person name="Hu H."/>
            <person name="Hunt B.G."/>
            <person name="Huylmans A.K."/>
            <person name="Khalil S.M."/>
            <person name="Mitchell R.D."/>
            <person name="Munoz-Torres M.C."/>
            <person name="Mustard J.A."/>
            <person name="Pan H."/>
            <person name="Reese J.T."/>
            <person name="Scharf M.E."/>
            <person name="Sun F."/>
            <person name="Vogel H."/>
            <person name="Xiao J."/>
            <person name="Yang W."/>
            <person name="Yang Z."/>
            <person name="Yang Z."/>
            <person name="Zhou J."/>
            <person name="Zhu J."/>
            <person name="Brent C.S."/>
            <person name="Elsik C.G."/>
            <person name="Goodisman M.A."/>
            <person name="Liberles D.A."/>
            <person name="Roe R.M."/>
            <person name="Vargo E.L."/>
            <person name="Vilcinskas A."/>
            <person name="Wang J."/>
            <person name="Bornberg-Bauer E."/>
            <person name="Korb J."/>
            <person name="Zhang G."/>
            <person name="Liebig J."/>
        </authorList>
    </citation>
    <scope>NUCLEOTIDE SEQUENCE [LARGE SCALE GENOMIC DNA]</scope>
    <source>
        <tissue evidence="1">Whole organism</tissue>
    </source>
</reference>
<organism evidence="1 2">
    <name type="scientific">Zootermopsis nevadensis</name>
    <name type="common">Dampwood termite</name>
    <dbReference type="NCBI Taxonomy" id="136037"/>
    <lineage>
        <taxon>Eukaryota</taxon>
        <taxon>Metazoa</taxon>
        <taxon>Ecdysozoa</taxon>
        <taxon>Arthropoda</taxon>
        <taxon>Hexapoda</taxon>
        <taxon>Insecta</taxon>
        <taxon>Pterygota</taxon>
        <taxon>Neoptera</taxon>
        <taxon>Polyneoptera</taxon>
        <taxon>Dictyoptera</taxon>
        <taxon>Blattodea</taxon>
        <taxon>Blattoidea</taxon>
        <taxon>Termitoidae</taxon>
        <taxon>Termopsidae</taxon>
        <taxon>Zootermopsis</taxon>
    </lineage>
</organism>